<keyword evidence="1" id="KW-0812">Transmembrane</keyword>
<name>A0AB37ZZ96_9LACT</name>
<feature type="transmembrane region" description="Helical" evidence="1">
    <location>
        <begin position="105"/>
        <end position="126"/>
    </location>
</feature>
<keyword evidence="1" id="KW-0472">Membrane</keyword>
<proteinExistence type="predicted"/>
<feature type="transmembrane region" description="Helical" evidence="1">
    <location>
        <begin position="80"/>
        <end position="99"/>
    </location>
</feature>
<evidence type="ECO:0000256" key="1">
    <source>
        <dbReference type="SAM" id="Phobius"/>
    </source>
</evidence>
<keyword evidence="1" id="KW-1133">Transmembrane helix</keyword>
<comment type="caution">
    <text evidence="2">The sequence shown here is derived from an EMBL/GenBank/DDBJ whole genome shotgun (WGS) entry which is preliminary data.</text>
</comment>
<evidence type="ECO:0000313" key="3">
    <source>
        <dbReference type="Proteomes" id="UP000199042"/>
    </source>
</evidence>
<dbReference type="Proteomes" id="UP000199042">
    <property type="component" value="Unassembled WGS sequence"/>
</dbReference>
<evidence type="ECO:0000313" key="2">
    <source>
        <dbReference type="EMBL" id="SEA22337.1"/>
    </source>
</evidence>
<dbReference type="AlphaFoldDB" id="A0AB37ZZ96"/>
<gene>
    <name evidence="2" type="ORF">SAMN04488525_102300</name>
</gene>
<reference evidence="2 3" key="1">
    <citation type="submission" date="2016-10" db="EMBL/GenBank/DDBJ databases">
        <authorList>
            <person name="Varghese N."/>
            <person name="Submissions S."/>
        </authorList>
    </citation>
    <scope>NUCLEOTIDE SEQUENCE [LARGE SCALE GENOMIC DNA]</scope>
    <source>
        <strain evidence="2 3">DSM 14526</strain>
    </source>
</reference>
<feature type="transmembrane region" description="Helical" evidence="1">
    <location>
        <begin position="49"/>
        <end position="73"/>
    </location>
</feature>
<dbReference type="RefSeq" id="WP_086987383.1">
    <property type="nucleotide sequence ID" value="NZ_FJNA01000003.1"/>
</dbReference>
<dbReference type="EMBL" id="FNQH01000002">
    <property type="protein sequence ID" value="SEA22337.1"/>
    <property type="molecule type" value="Genomic_DNA"/>
</dbReference>
<accession>A0AB37ZZ96</accession>
<protein>
    <submittedName>
        <fullName evidence="2">Uncharacterized protein</fullName>
    </submittedName>
</protein>
<keyword evidence="3" id="KW-1185">Reference proteome</keyword>
<sequence length="146" mass="16444">MKILKVSLSLTHLFVAIFAFLGGWAAISRPMDPFGISTDMLSNSPFKTFLIPGMLLFIVIGLGQLLAAAFMLFRSRYQAYVSFSTGGVLLIWLLVQVLMIRTIEVLHVVTFAIACIQVALSLALMYKERLFPTDYVMRFINRHKHA</sequence>
<organism evidence="2 3">
    <name type="scientific">Trichococcus collinsii</name>
    <dbReference type="NCBI Taxonomy" id="157076"/>
    <lineage>
        <taxon>Bacteria</taxon>
        <taxon>Bacillati</taxon>
        <taxon>Bacillota</taxon>
        <taxon>Bacilli</taxon>
        <taxon>Lactobacillales</taxon>
        <taxon>Carnobacteriaceae</taxon>
        <taxon>Trichococcus</taxon>
    </lineage>
</organism>